<dbReference type="GO" id="GO:0005524">
    <property type="term" value="F:ATP binding"/>
    <property type="evidence" value="ECO:0007669"/>
    <property type="project" value="InterPro"/>
</dbReference>
<feature type="domain" description="HPr kinase/phosphorylase C-terminal" evidence="1">
    <location>
        <begin position="7"/>
        <end position="82"/>
    </location>
</feature>
<dbReference type="Gene3D" id="3.40.50.300">
    <property type="entry name" value="P-loop containing nucleotide triphosphate hydrolases"/>
    <property type="match status" value="1"/>
</dbReference>
<dbReference type="InterPro" id="IPR011104">
    <property type="entry name" value="Hpr_kin/Pase_C"/>
</dbReference>
<keyword evidence="2" id="KW-0808">Transferase</keyword>
<name>A0A8J8B8I5_9RHOB</name>
<dbReference type="SUPFAM" id="SSF53795">
    <property type="entry name" value="PEP carboxykinase-like"/>
    <property type="match status" value="1"/>
</dbReference>
<dbReference type="Proteomes" id="UP000681356">
    <property type="component" value="Unassembled WGS sequence"/>
</dbReference>
<sequence length="144" mass="15383">MSSAVPSLLHATSVAVEGRGLLIRGASGTGKSALAMELIALGARLVADDRTELHRRGDTVMLRCPQAISGLIEARGIGILRVGPVSDVPLCAIVDLDAVETERLPPERHAECLGLSFPLLHKVDAPYFTAGILTYMRQEMWEGP</sequence>
<dbReference type="EMBL" id="JAGTUU010000004">
    <property type="protein sequence ID" value="MBS0124789.1"/>
    <property type="molecule type" value="Genomic_DNA"/>
</dbReference>
<reference evidence="2" key="1">
    <citation type="submission" date="2021-04" db="EMBL/GenBank/DDBJ databases">
        <authorList>
            <person name="Yoon J."/>
        </authorList>
    </citation>
    <scope>NUCLEOTIDE SEQUENCE</scope>
    <source>
        <strain evidence="2">KMU-90</strain>
    </source>
</reference>
<evidence type="ECO:0000313" key="2">
    <source>
        <dbReference type="EMBL" id="MBS0124789.1"/>
    </source>
</evidence>
<evidence type="ECO:0000259" key="1">
    <source>
        <dbReference type="Pfam" id="PF07475"/>
    </source>
</evidence>
<dbReference type="GO" id="GO:0006109">
    <property type="term" value="P:regulation of carbohydrate metabolic process"/>
    <property type="evidence" value="ECO:0007669"/>
    <property type="project" value="InterPro"/>
</dbReference>
<protein>
    <submittedName>
        <fullName evidence="2">HPr kinase/phosphatase C-terminal domain-containing protein</fullName>
    </submittedName>
</protein>
<evidence type="ECO:0000313" key="3">
    <source>
        <dbReference type="Proteomes" id="UP000681356"/>
    </source>
</evidence>
<dbReference type="Pfam" id="PF07475">
    <property type="entry name" value="Hpr_kinase_C"/>
    <property type="match status" value="1"/>
</dbReference>
<comment type="caution">
    <text evidence="2">The sequence shown here is derived from an EMBL/GenBank/DDBJ whole genome shotgun (WGS) entry which is preliminary data.</text>
</comment>
<dbReference type="InterPro" id="IPR027417">
    <property type="entry name" value="P-loop_NTPase"/>
</dbReference>
<keyword evidence="2" id="KW-0418">Kinase</keyword>
<gene>
    <name evidence="2" type="ORF">KB874_11845</name>
</gene>
<dbReference type="AlphaFoldDB" id="A0A8J8B8I5"/>
<dbReference type="PANTHER" id="PTHR30305:SF1">
    <property type="entry name" value="HPR KINASE_PHOSPHORYLASE"/>
    <property type="match status" value="1"/>
</dbReference>
<dbReference type="RefSeq" id="WP_212536748.1">
    <property type="nucleotide sequence ID" value="NZ_JAGTUU010000004.1"/>
</dbReference>
<accession>A0A8J8B8I5</accession>
<proteinExistence type="predicted"/>
<organism evidence="2 3">
    <name type="scientific">Thetidibacter halocola</name>
    <dbReference type="NCBI Taxonomy" id="2827239"/>
    <lineage>
        <taxon>Bacteria</taxon>
        <taxon>Pseudomonadati</taxon>
        <taxon>Pseudomonadota</taxon>
        <taxon>Alphaproteobacteria</taxon>
        <taxon>Rhodobacterales</taxon>
        <taxon>Roseobacteraceae</taxon>
        <taxon>Thetidibacter</taxon>
    </lineage>
</organism>
<dbReference type="GO" id="GO:0000155">
    <property type="term" value="F:phosphorelay sensor kinase activity"/>
    <property type="evidence" value="ECO:0007669"/>
    <property type="project" value="InterPro"/>
</dbReference>
<keyword evidence="3" id="KW-1185">Reference proteome</keyword>
<dbReference type="CDD" id="cd01918">
    <property type="entry name" value="HprK_C"/>
    <property type="match status" value="1"/>
</dbReference>
<dbReference type="PANTHER" id="PTHR30305">
    <property type="entry name" value="PROTEIN YJDM-RELATED"/>
    <property type="match status" value="1"/>
</dbReference>